<protein>
    <recommendedName>
        <fullName evidence="3">N-acetyltransferase domain-containing protein</fullName>
    </recommendedName>
</protein>
<dbReference type="PATRIC" id="fig|1423807.3.peg.489"/>
<accession>A0A0R1W7C7</accession>
<reference evidence="1 2" key="1">
    <citation type="journal article" date="2015" name="Genome Announc.">
        <title>Expanding the biotechnology potential of lactobacilli through comparative genomics of 213 strains and associated genera.</title>
        <authorList>
            <person name="Sun Z."/>
            <person name="Harris H.M."/>
            <person name="McCann A."/>
            <person name="Guo C."/>
            <person name="Argimon S."/>
            <person name="Zhang W."/>
            <person name="Yang X."/>
            <person name="Jeffery I.B."/>
            <person name="Cooney J.C."/>
            <person name="Kagawa T.F."/>
            <person name="Liu W."/>
            <person name="Song Y."/>
            <person name="Salvetti E."/>
            <person name="Wrobel A."/>
            <person name="Rasinkangas P."/>
            <person name="Parkhill J."/>
            <person name="Rea M.C."/>
            <person name="O'Sullivan O."/>
            <person name="Ritari J."/>
            <person name="Douillard F.P."/>
            <person name="Paul Ross R."/>
            <person name="Yang R."/>
            <person name="Briner A.E."/>
            <person name="Felis G.E."/>
            <person name="de Vos W.M."/>
            <person name="Barrangou R."/>
            <person name="Klaenhammer T.R."/>
            <person name="Caufield P.W."/>
            <person name="Cui Y."/>
            <person name="Zhang H."/>
            <person name="O'Toole P.W."/>
        </authorList>
    </citation>
    <scope>NUCLEOTIDE SEQUENCE [LARGE SCALE GENOMIC DNA]</scope>
    <source>
        <strain evidence="1 2">DSM 5007</strain>
    </source>
</reference>
<dbReference type="SUPFAM" id="SSF55729">
    <property type="entry name" value="Acyl-CoA N-acyltransferases (Nat)"/>
    <property type="match status" value="1"/>
</dbReference>
<dbReference type="AlphaFoldDB" id="A0A0R1W7C7"/>
<dbReference type="Gene3D" id="3.40.630.30">
    <property type="match status" value="1"/>
</dbReference>
<dbReference type="Proteomes" id="UP000051820">
    <property type="component" value="Unassembled WGS sequence"/>
</dbReference>
<sequence length="141" mass="16324">MQIKYDQIQIEKFLNKYWPNDLFTLDWNNVLSNSKDPQLFAAFDGDKLIGIVAYNEGIDKTYANLINMEVINSYWCNDVREALLARVIQKSSDICSETYIQVNVKNGDSQFYEDNGGVLFGNRVIFFPSVSQEVIKKYLSR</sequence>
<dbReference type="InterPro" id="IPR016181">
    <property type="entry name" value="Acyl_CoA_acyltransferase"/>
</dbReference>
<comment type="caution">
    <text evidence="1">The sequence shown here is derived from an EMBL/GenBank/DDBJ whole genome shotgun (WGS) entry which is preliminary data.</text>
</comment>
<dbReference type="EMBL" id="AZGF01000014">
    <property type="protein sequence ID" value="KRM11812.1"/>
    <property type="molecule type" value="Genomic_DNA"/>
</dbReference>
<dbReference type="STRING" id="1423807.FD16_GL000481"/>
<gene>
    <name evidence="1" type="ORF">FD16_GL000481</name>
</gene>
<evidence type="ECO:0008006" key="3">
    <source>
        <dbReference type="Google" id="ProtNLM"/>
    </source>
</evidence>
<evidence type="ECO:0000313" key="1">
    <source>
        <dbReference type="EMBL" id="KRM11812.1"/>
    </source>
</evidence>
<proteinExistence type="predicted"/>
<evidence type="ECO:0000313" key="2">
    <source>
        <dbReference type="Proteomes" id="UP000051820"/>
    </source>
</evidence>
<keyword evidence="2" id="KW-1185">Reference proteome</keyword>
<organism evidence="1 2">
    <name type="scientific">Paucilactobacillus suebicus DSM 5007 = KCTC 3549</name>
    <dbReference type="NCBI Taxonomy" id="1423807"/>
    <lineage>
        <taxon>Bacteria</taxon>
        <taxon>Bacillati</taxon>
        <taxon>Bacillota</taxon>
        <taxon>Bacilli</taxon>
        <taxon>Lactobacillales</taxon>
        <taxon>Lactobacillaceae</taxon>
        <taxon>Paucilactobacillus</taxon>
    </lineage>
</organism>
<name>A0A0R1W7C7_9LACO</name>